<feature type="domain" description="MEKHLA" evidence="2">
    <location>
        <begin position="224"/>
        <end position="297"/>
    </location>
</feature>
<dbReference type="GO" id="GO:0003700">
    <property type="term" value="F:DNA-binding transcription factor activity"/>
    <property type="evidence" value="ECO:0007669"/>
    <property type="project" value="InterPro"/>
</dbReference>
<dbReference type="PANTHER" id="PTHR45950">
    <property type="entry name" value="HOMEOBOX-LEUCINE ZIPPER PROTEIN ATHB-14"/>
    <property type="match status" value="1"/>
</dbReference>
<reference evidence="3" key="1">
    <citation type="submission" date="2020-06" db="EMBL/GenBank/DDBJ databases">
        <authorList>
            <person name="Li T."/>
            <person name="Hu X."/>
            <person name="Zhang T."/>
            <person name="Song X."/>
            <person name="Zhang H."/>
            <person name="Dai N."/>
            <person name="Sheng W."/>
            <person name="Hou X."/>
            <person name="Wei L."/>
        </authorList>
    </citation>
    <scope>NUCLEOTIDE SEQUENCE</scope>
    <source>
        <strain evidence="3">K16</strain>
        <tissue evidence="3">Leaf</tissue>
    </source>
</reference>
<keyword evidence="4" id="KW-1185">Reference proteome</keyword>
<organism evidence="3 4">
    <name type="scientific">Sesamum angolense</name>
    <dbReference type="NCBI Taxonomy" id="2727404"/>
    <lineage>
        <taxon>Eukaryota</taxon>
        <taxon>Viridiplantae</taxon>
        <taxon>Streptophyta</taxon>
        <taxon>Embryophyta</taxon>
        <taxon>Tracheophyta</taxon>
        <taxon>Spermatophyta</taxon>
        <taxon>Magnoliopsida</taxon>
        <taxon>eudicotyledons</taxon>
        <taxon>Gunneridae</taxon>
        <taxon>Pentapetalae</taxon>
        <taxon>asterids</taxon>
        <taxon>lamiids</taxon>
        <taxon>Lamiales</taxon>
        <taxon>Pedaliaceae</taxon>
        <taxon>Sesamum</taxon>
    </lineage>
</organism>
<dbReference type="EMBL" id="JACGWL010000001">
    <property type="protein sequence ID" value="KAK4410537.1"/>
    <property type="molecule type" value="Genomic_DNA"/>
</dbReference>
<dbReference type="AlphaFoldDB" id="A0AAE2C658"/>
<dbReference type="PANTHER" id="PTHR45950:SF1">
    <property type="entry name" value="HOMEOBOX-LEUCINE ZIPPER PROTEIN ATHB-15"/>
    <property type="match status" value="1"/>
</dbReference>
<proteinExistence type="predicted"/>
<dbReference type="GO" id="GO:0003677">
    <property type="term" value="F:DNA binding"/>
    <property type="evidence" value="ECO:0007669"/>
    <property type="project" value="UniProtKB-KW"/>
</dbReference>
<dbReference type="Pfam" id="PF08670">
    <property type="entry name" value="MEKHLA"/>
    <property type="match status" value="1"/>
</dbReference>
<evidence type="ECO:0000313" key="3">
    <source>
        <dbReference type="EMBL" id="KAK4410537.1"/>
    </source>
</evidence>
<reference evidence="3" key="2">
    <citation type="journal article" date="2024" name="Plant">
        <title>Genomic evolution and insights into agronomic trait innovations of Sesamum species.</title>
        <authorList>
            <person name="Miao H."/>
            <person name="Wang L."/>
            <person name="Qu L."/>
            <person name="Liu H."/>
            <person name="Sun Y."/>
            <person name="Le M."/>
            <person name="Wang Q."/>
            <person name="Wei S."/>
            <person name="Zheng Y."/>
            <person name="Lin W."/>
            <person name="Duan Y."/>
            <person name="Cao H."/>
            <person name="Xiong S."/>
            <person name="Wang X."/>
            <person name="Wei L."/>
            <person name="Li C."/>
            <person name="Ma Q."/>
            <person name="Ju M."/>
            <person name="Zhao R."/>
            <person name="Li G."/>
            <person name="Mu C."/>
            <person name="Tian Q."/>
            <person name="Mei H."/>
            <person name="Zhang T."/>
            <person name="Gao T."/>
            <person name="Zhang H."/>
        </authorList>
    </citation>
    <scope>NUCLEOTIDE SEQUENCE</scope>
    <source>
        <strain evidence="3">K16</strain>
    </source>
</reference>
<dbReference type="InterPro" id="IPR044830">
    <property type="entry name" value="HD-Zip_III"/>
</dbReference>
<protein>
    <submittedName>
        <fullName evidence="3">Homeobox-leucine zipper protein ATHB-15</fullName>
    </submittedName>
</protein>
<gene>
    <name evidence="3" type="ORF">Sango_0126700</name>
</gene>
<comment type="caution">
    <text evidence="3">The sequence shown here is derived from an EMBL/GenBank/DDBJ whole genome shotgun (WGS) entry which is preliminary data.</text>
</comment>
<keyword evidence="3" id="KW-0371">Homeobox</keyword>
<dbReference type="InterPro" id="IPR013978">
    <property type="entry name" value="MEKHLA"/>
</dbReference>
<keyword evidence="1" id="KW-0539">Nucleus</keyword>
<dbReference type="Proteomes" id="UP001289374">
    <property type="component" value="Unassembled WGS sequence"/>
</dbReference>
<accession>A0AAE2C658</accession>
<evidence type="ECO:0000313" key="4">
    <source>
        <dbReference type="Proteomes" id="UP001289374"/>
    </source>
</evidence>
<evidence type="ECO:0000259" key="2">
    <source>
        <dbReference type="Pfam" id="PF08670"/>
    </source>
</evidence>
<evidence type="ECO:0000256" key="1">
    <source>
        <dbReference type="ARBA" id="ARBA00023242"/>
    </source>
</evidence>
<name>A0AAE2C658_9LAMI</name>
<sequence>MSICSVCNSVLCAKASMLLQNVPPAILVRFLREHRSEWADSSIDAYSAAAVKIGPNTMLGARVAGRCCPSPEDAMMPRDVFLLQLCGGMDETAVGTCAELIFAPIDSSFADDAPLLPSGFRIIPLDSSKEASSPNRTLDLASALESGTADNKPSSDLAVTSCTTRSVMTIAFQFAFESHMQENVASMARQYLRSIISSVQRVALALSPSHPGAIWAWSFSKSSGEGSESILKALWQYSDAILCCSVKAMPVFTFANQAGLDMLETTLVALQDISLEKIFDDHGRKNLCSEFPQIMQQMVQLYFLACLKFLIGA</sequence>
<keyword evidence="3" id="KW-0238">DNA-binding</keyword>